<dbReference type="OrthoDB" id="5541237at2759"/>
<gene>
    <name evidence="2" type="ORF">GGI25_003166</name>
</gene>
<sequence>MDITSILDMQSEQPLPDVDVLEEDKSCPRNCEPENSHMHSTASSGWQNSRLHAEDSISIHMRTLMDIDPPESTHREKLLEAPSKPGNEPRKKQTGAKARGSYRRYMPQQIERLFDLDGPVPQEGAKPSNVEEWMSPPFTVPTPPFSLLSLSRPGYLESSFLQTPTFLAQAAAIAQLVDNLRIPSIHVVAHKIAAPLALEMATLAGFRRRIRSISLIDPQLEPRGRLQQLTEGFFFLGPEWARTRAAYNALARSADDSYFRRAVSELCGTASLTEIDDDPTMAQLYEGIGVFFTQWNARKSGVLNDALLWNRLDRGSWSLVKAPILCLTSTNETYGDKSHKSGRDAYFAAEETAKATLANVRGSPEFACIYGSGKLLFPLANVSKMCLDFIYRHQ</sequence>
<evidence type="ECO:0000313" key="3">
    <source>
        <dbReference type="Proteomes" id="UP001151518"/>
    </source>
</evidence>
<evidence type="ECO:0000313" key="2">
    <source>
        <dbReference type="EMBL" id="KAJ2677411.1"/>
    </source>
</evidence>
<protein>
    <submittedName>
        <fullName evidence="2">Uncharacterized protein</fullName>
    </submittedName>
</protein>
<name>A0A9W8KYC0_9FUNG</name>
<reference evidence="2" key="1">
    <citation type="submission" date="2022-07" db="EMBL/GenBank/DDBJ databases">
        <title>Phylogenomic reconstructions and comparative analyses of Kickxellomycotina fungi.</title>
        <authorList>
            <person name="Reynolds N.K."/>
            <person name="Stajich J.E."/>
            <person name="Barry K."/>
            <person name="Grigoriev I.V."/>
            <person name="Crous P."/>
            <person name="Smith M.E."/>
        </authorList>
    </citation>
    <scope>NUCLEOTIDE SEQUENCE</scope>
    <source>
        <strain evidence="2">NRRL 3115</strain>
    </source>
</reference>
<dbReference type="InterPro" id="IPR029058">
    <property type="entry name" value="AB_hydrolase_fold"/>
</dbReference>
<feature type="region of interest" description="Disordered" evidence="1">
    <location>
        <begin position="73"/>
        <end position="100"/>
    </location>
</feature>
<dbReference type="EMBL" id="JANBTW010000033">
    <property type="protein sequence ID" value="KAJ2677411.1"/>
    <property type="molecule type" value="Genomic_DNA"/>
</dbReference>
<dbReference type="Gene3D" id="3.40.50.1820">
    <property type="entry name" value="alpha/beta hydrolase"/>
    <property type="match status" value="1"/>
</dbReference>
<comment type="caution">
    <text evidence="2">The sequence shown here is derived from an EMBL/GenBank/DDBJ whole genome shotgun (WGS) entry which is preliminary data.</text>
</comment>
<dbReference type="Proteomes" id="UP001151518">
    <property type="component" value="Unassembled WGS sequence"/>
</dbReference>
<organism evidence="2 3">
    <name type="scientific">Coemansia spiralis</name>
    <dbReference type="NCBI Taxonomy" id="417178"/>
    <lineage>
        <taxon>Eukaryota</taxon>
        <taxon>Fungi</taxon>
        <taxon>Fungi incertae sedis</taxon>
        <taxon>Zoopagomycota</taxon>
        <taxon>Kickxellomycotina</taxon>
        <taxon>Kickxellomycetes</taxon>
        <taxon>Kickxellales</taxon>
        <taxon>Kickxellaceae</taxon>
        <taxon>Coemansia</taxon>
    </lineage>
</organism>
<dbReference type="AlphaFoldDB" id="A0A9W8KYC0"/>
<proteinExistence type="predicted"/>
<evidence type="ECO:0000256" key="1">
    <source>
        <dbReference type="SAM" id="MobiDB-lite"/>
    </source>
</evidence>
<accession>A0A9W8KYC0</accession>
<dbReference type="SUPFAM" id="SSF53474">
    <property type="entry name" value="alpha/beta-Hydrolases"/>
    <property type="match status" value="1"/>
</dbReference>